<dbReference type="GO" id="GO:0001228">
    <property type="term" value="F:DNA-binding transcription activator activity, RNA polymerase II-specific"/>
    <property type="evidence" value="ECO:0007669"/>
    <property type="project" value="TreeGrafter"/>
</dbReference>
<comment type="caution">
    <text evidence="1">The sequence shown here is derived from an EMBL/GenBank/DDBJ whole genome shotgun (WGS) entry which is preliminary data.</text>
</comment>
<dbReference type="Pfam" id="PF11951">
    <property type="entry name" value="Fungal_trans_2"/>
    <property type="match status" value="1"/>
</dbReference>
<organism evidence="1 2">
    <name type="scientific">[Emmonsia] crescens</name>
    <dbReference type="NCBI Taxonomy" id="73230"/>
    <lineage>
        <taxon>Eukaryota</taxon>
        <taxon>Fungi</taxon>
        <taxon>Dikarya</taxon>
        <taxon>Ascomycota</taxon>
        <taxon>Pezizomycotina</taxon>
        <taxon>Eurotiomycetes</taxon>
        <taxon>Eurotiomycetidae</taxon>
        <taxon>Onygenales</taxon>
        <taxon>Ajellomycetaceae</taxon>
        <taxon>Emergomyces</taxon>
    </lineage>
</organism>
<accession>A0A2B7ZJ42</accession>
<dbReference type="EMBL" id="PDND01000058">
    <property type="protein sequence ID" value="PGH33645.1"/>
    <property type="molecule type" value="Genomic_DNA"/>
</dbReference>
<dbReference type="AlphaFoldDB" id="A0A2B7ZJ42"/>
<dbReference type="InterPro" id="IPR021858">
    <property type="entry name" value="Fun_TF"/>
</dbReference>
<keyword evidence="2" id="KW-1185">Reference proteome</keyword>
<proteinExistence type="predicted"/>
<dbReference type="InterPro" id="IPR053157">
    <property type="entry name" value="Sterol_Uptake_Regulator"/>
</dbReference>
<sequence>MRFFHHYMISAHPYLPYGSDTMWTAGIPILAHQHEFLMHAILSLGASHLSLVGLDHSGLEEATGYAAMLSHCSLALHGLQQSMDKQSQADPTTTTTEPTPANIPKLNAMLATCYALTVQSGHMRDGFTDFLILMRGCRRLKGYILAVCGGDPDGLPLNLDDFDLRTLFPHLAGNDYSEDFDDDHDEGIEMGIDMGIVKRAADVVRALTPLLRHECHRSYHTLILDAVELLQRRAWIDAFISFHQTYMVLCVIDEVSFQEYVISPAGAGAEVEKNAVFLILFVHFTALQAVMFPIIWQSIPERARFPQLLLPRMRWLLEISVRIPEALRGYVAVPLEIVGRLGAQYGVFSSEVGQRVKEGLIGRAEGLRQAV</sequence>
<name>A0A2B7ZJ42_9EURO</name>
<dbReference type="Proteomes" id="UP000226031">
    <property type="component" value="Unassembled WGS sequence"/>
</dbReference>
<protein>
    <submittedName>
        <fullName evidence="1">Uncharacterized protein</fullName>
    </submittedName>
</protein>
<dbReference type="PANTHER" id="PTHR47784:SF7">
    <property type="entry name" value="ZN(II)2CYS6 TRANSCRIPTION FACTOR (EUROFUNG)"/>
    <property type="match status" value="1"/>
</dbReference>
<gene>
    <name evidence="1" type="ORF">GX50_03555</name>
</gene>
<dbReference type="STRING" id="73230.A0A2B7ZJ42"/>
<reference evidence="1 2" key="1">
    <citation type="submission" date="2017-10" db="EMBL/GenBank/DDBJ databases">
        <title>Comparative genomics in systemic dimorphic fungi from Ajellomycetaceae.</title>
        <authorList>
            <person name="Munoz J.F."/>
            <person name="Mcewen J.G."/>
            <person name="Clay O.K."/>
            <person name="Cuomo C.A."/>
        </authorList>
    </citation>
    <scope>NUCLEOTIDE SEQUENCE [LARGE SCALE GENOMIC DNA]</scope>
    <source>
        <strain evidence="1 2">UAMH4076</strain>
    </source>
</reference>
<dbReference type="PANTHER" id="PTHR47784">
    <property type="entry name" value="STEROL UPTAKE CONTROL PROTEIN 2"/>
    <property type="match status" value="1"/>
</dbReference>
<dbReference type="VEuPathDB" id="FungiDB:EMCG_08854"/>
<evidence type="ECO:0000313" key="1">
    <source>
        <dbReference type="EMBL" id="PGH33645.1"/>
    </source>
</evidence>
<evidence type="ECO:0000313" key="2">
    <source>
        <dbReference type="Proteomes" id="UP000226031"/>
    </source>
</evidence>